<protein>
    <recommendedName>
        <fullName evidence="4">DUF4838 domain-containing protein</fullName>
    </recommendedName>
</protein>
<feature type="chain" id="PRO_5022204850" description="DUF4838 domain-containing protein" evidence="1">
    <location>
        <begin position="25"/>
        <end position="865"/>
    </location>
</feature>
<dbReference type="Proteomes" id="UP000317648">
    <property type="component" value="Chromosome"/>
</dbReference>
<dbReference type="PANTHER" id="PTHR47406:SF2">
    <property type="entry name" value="ALPHA GLUCURONIDASE N-TERMINAL DOMAIN-CONTAINING PROTEIN"/>
    <property type="match status" value="1"/>
</dbReference>
<gene>
    <name evidence="2" type="ORF">Pla8534_63850</name>
</gene>
<sequence precursor="true">MLARLCLAISVLAGAGLLAVRLEAADAGLYGQAISPPAAMQPELKLAVADLQETLQQIAGKPFALVEQPEGPAVLLRRSDAADVPPAAVQRLPADNREACCLWPDGDRLWLISHSDTGLSHAVYLYLEQLGCRWYFPSAKWTIVPRRPSIRLEEPVALAPAFRSRVFAGTGGFGGKLPLDPERQIESRWNDWRRRNRFGGEFQVSGHTGEAFNLKYKEQLEAHPEWRAMRNGERQPWNLIGKFCAGNPEVVDLYVRDRVEAYRLARERDPESPRSWAVSVEPADGGGHCTAPESLALGSVSDRVFHVANQAARAVRKEFPDGRVSLFAYNEHAAPPTIPVEPNVYVQVIPYAFQRTGLSPEQLLDAWSKKVSRMGIYDYWSIPDWEHDLPTFDPLGFGPTRLRGWHRRGVDSFLCESTYSSGAMGVAWYVGGRLAWNPSADPEALFKEFTRDCFGPSAPAMQRLLRRWADGFQLTSHELALTYRDLQEAQAAAGDDAAVLARVADYARYAGYLERYFLYHQTRRGSPERQAAADVLIRYLWSIYDSSMVHAFRLSQLLARDERLAGNAELGDVFNWQDHAAPGWSQITPLSQASALALISAGVAAYSPQDFIPRRFTGTLTPATTSLTASLAVTQPPAVTTATTTTNTTAESGRTPVLWLTNAFEATVQAERPNQLFRLQIASQDAVRLLVNDSSGKVLLDQTIDTGEAWRTTWEEASIVLREPGLYSLRVVSQKKSFRITASADAMLTFEDWWNSQGLPTPRLYFYVPAGTQQLAMYANYIAAGPPRFFDPQGQEVQPTLVDQGHLLLLPIPAEQQGRIWSLDRAKCPMGAVRFLNAPQAFAFDASRLLVPQSALAKEPTDGAE</sequence>
<dbReference type="PANTHER" id="PTHR47406">
    <property type="entry name" value="COAGULATION FACTOR 5/8 TYPE, C-TERMINAL"/>
    <property type="match status" value="1"/>
</dbReference>
<evidence type="ECO:0000313" key="3">
    <source>
        <dbReference type="Proteomes" id="UP000317648"/>
    </source>
</evidence>
<dbReference type="InterPro" id="IPR032287">
    <property type="entry name" value="DUF4838"/>
</dbReference>
<keyword evidence="3" id="KW-1185">Reference proteome</keyword>
<reference evidence="2 3" key="1">
    <citation type="submission" date="2019-02" db="EMBL/GenBank/DDBJ databases">
        <title>Deep-cultivation of Planctomycetes and their phenomic and genomic characterization uncovers novel biology.</title>
        <authorList>
            <person name="Wiegand S."/>
            <person name="Jogler M."/>
            <person name="Boedeker C."/>
            <person name="Pinto D."/>
            <person name="Vollmers J."/>
            <person name="Rivas-Marin E."/>
            <person name="Kohn T."/>
            <person name="Peeters S.H."/>
            <person name="Heuer A."/>
            <person name="Rast P."/>
            <person name="Oberbeckmann S."/>
            <person name="Bunk B."/>
            <person name="Jeske O."/>
            <person name="Meyerdierks A."/>
            <person name="Storesund J.E."/>
            <person name="Kallscheuer N."/>
            <person name="Luecker S."/>
            <person name="Lage O.M."/>
            <person name="Pohl T."/>
            <person name="Merkel B.J."/>
            <person name="Hornburger P."/>
            <person name="Mueller R.-W."/>
            <person name="Bruemmer F."/>
            <person name="Labrenz M."/>
            <person name="Spormann A.M."/>
            <person name="Op den Camp H."/>
            <person name="Overmann J."/>
            <person name="Amann R."/>
            <person name="Jetten M.S.M."/>
            <person name="Mascher T."/>
            <person name="Medema M.H."/>
            <person name="Devos D.P."/>
            <person name="Kaster A.-K."/>
            <person name="Ovreas L."/>
            <person name="Rohde M."/>
            <person name="Galperin M.Y."/>
            <person name="Jogler C."/>
        </authorList>
    </citation>
    <scope>NUCLEOTIDE SEQUENCE [LARGE SCALE GENOMIC DNA]</scope>
    <source>
        <strain evidence="2 3">Pla85_3_4</strain>
    </source>
</reference>
<organism evidence="2 3">
    <name type="scientific">Lignipirellula cremea</name>
    <dbReference type="NCBI Taxonomy" id="2528010"/>
    <lineage>
        <taxon>Bacteria</taxon>
        <taxon>Pseudomonadati</taxon>
        <taxon>Planctomycetota</taxon>
        <taxon>Planctomycetia</taxon>
        <taxon>Pirellulales</taxon>
        <taxon>Pirellulaceae</taxon>
        <taxon>Lignipirellula</taxon>
    </lineage>
</organism>
<evidence type="ECO:0000313" key="2">
    <source>
        <dbReference type="EMBL" id="QDU98516.1"/>
    </source>
</evidence>
<name>A0A518E347_9BACT</name>
<keyword evidence="1" id="KW-0732">Signal</keyword>
<dbReference type="AlphaFoldDB" id="A0A518E347"/>
<dbReference type="Pfam" id="PF16126">
    <property type="entry name" value="DUF4838"/>
    <property type="match status" value="1"/>
</dbReference>
<feature type="signal peptide" evidence="1">
    <location>
        <begin position="1"/>
        <end position="24"/>
    </location>
</feature>
<evidence type="ECO:0000256" key="1">
    <source>
        <dbReference type="SAM" id="SignalP"/>
    </source>
</evidence>
<evidence type="ECO:0008006" key="4">
    <source>
        <dbReference type="Google" id="ProtNLM"/>
    </source>
</evidence>
<accession>A0A518E347</accession>
<dbReference type="EMBL" id="CP036433">
    <property type="protein sequence ID" value="QDU98516.1"/>
    <property type="molecule type" value="Genomic_DNA"/>
</dbReference>
<dbReference type="KEGG" id="lcre:Pla8534_63850"/>
<proteinExistence type="predicted"/>
<dbReference type="RefSeq" id="WP_197442742.1">
    <property type="nucleotide sequence ID" value="NZ_CP036433.1"/>
</dbReference>